<dbReference type="Gene3D" id="3.30.390.50">
    <property type="entry name" value="CO dehydrogenase flavoprotein, C-terminal domain"/>
    <property type="match status" value="1"/>
</dbReference>
<dbReference type="PANTHER" id="PTHR12561">
    <property type="entry name" value="LIPOATE-PROTEIN LIGASE"/>
    <property type="match status" value="1"/>
</dbReference>
<proteinExistence type="predicted"/>
<keyword evidence="6" id="KW-0067">ATP-binding</keyword>
<dbReference type="CDD" id="cd16443">
    <property type="entry name" value="LplA"/>
    <property type="match status" value="1"/>
</dbReference>
<dbReference type="GO" id="GO:0016979">
    <property type="term" value="F:lipoate-protein ligase activity"/>
    <property type="evidence" value="ECO:0007669"/>
    <property type="project" value="UniProtKB-EC"/>
</dbReference>
<dbReference type="InterPro" id="IPR004562">
    <property type="entry name" value="LipoylTrfase_LipoateP_Ligase"/>
</dbReference>
<feature type="domain" description="BPL/LPL catalytic" evidence="8">
    <location>
        <begin position="32"/>
        <end position="215"/>
    </location>
</feature>
<evidence type="ECO:0000256" key="1">
    <source>
        <dbReference type="ARBA" id="ARBA00005085"/>
    </source>
</evidence>
<dbReference type="SUPFAM" id="SSF82649">
    <property type="entry name" value="SufE/NifU"/>
    <property type="match status" value="1"/>
</dbReference>
<dbReference type="GO" id="GO:0009249">
    <property type="term" value="P:protein lipoylation"/>
    <property type="evidence" value="ECO:0007669"/>
    <property type="project" value="InterPro"/>
</dbReference>
<evidence type="ECO:0000259" key="8">
    <source>
        <dbReference type="PROSITE" id="PS51733"/>
    </source>
</evidence>
<accession>A0A1M6PCR8</accession>
<keyword evidence="4 9" id="KW-0436">Ligase</keyword>
<reference evidence="9 10" key="1">
    <citation type="submission" date="2016-11" db="EMBL/GenBank/DDBJ databases">
        <authorList>
            <person name="Jaros S."/>
            <person name="Januszkiewicz K."/>
            <person name="Wedrychowicz H."/>
        </authorList>
    </citation>
    <scope>NUCLEOTIDE SEQUENCE [LARGE SCALE GENOMIC DNA]</scope>
    <source>
        <strain evidence="9 10">DSM 21864</strain>
    </source>
</reference>
<dbReference type="GO" id="GO:0005524">
    <property type="term" value="F:ATP binding"/>
    <property type="evidence" value="ECO:0007669"/>
    <property type="project" value="UniProtKB-KW"/>
</dbReference>
<protein>
    <recommendedName>
        <fullName evidence="3">lipoate--protein ligase</fullName>
        <ecNumber evidence="3">6.3.1.20</ecNumber>
    </recommendedName>
</protein>
<evidence type="ECO:0000313" key="10">
    <source>
        <dbReference type="Proteomes" id="UP000184080"/>
    </source>
</evidence>
<dbReference type="NCBIfam" id="TIGR00545">
    <property type="entry name" value="lipoyltrans"/>
    <property type="match status" value="1"/>
</dbReference>
<keyword evidence="5" id="KW-0547">Nucleotide-binding</keyword>
<name>A0A1M6PCR8_9CLOT</name>
<evidence type="ECO:0000256" key="7">
    <source>
        <dbReference type="ARBA" id="ARBA00048037"/>
    </source>
</evidence>
<keyword evidence="10" id="KW-1185">Reference proteome</keyword>
<dbReference type="InterPro" id="IPR004143">
    <property type="entry name" value="BPL_LPL_catalytic"/>
</dbReference>
<dbReference type="UniPathway" id="UPA00537">
    <property type="reaction ID" value="UER00594"/>
</dbReference>
<dbReference type="STRING" id="1121298.SAMN05444401_0490"/>
<comment type="pathway">
    <text evidence="1">Protein modification; protein lipoylation via exogenous pathway; protein N(6)-(lipoyl)lysine from lipoate: step 2/2.</text>
</comment>
<dbReference type="PROSITE" id="PS51733">
    <property type="entry name" value="BPL_LPL_CATALYTIC"/>
    <property type="match status" value="1"/>
</dbReference>
<dbReference type="SUPFAM" id="SSF55681">
    <property type="entry name" value="Class II aaRS and biotin synthetases"/>
    <property type="match status" value="1"/>
</dbReference>
<gene>
    <name evidence="9" type="ORF">SAMN05444401_0490</name>
</gene>
<dbReference type="EMBL" id="FQZO01000015">
    <property type="protein sequence ID" value="SHK05753.1"/>
    <property type="molecule type" value="Genomic_DNA"/>
</dbReference>
<dbReference type="EC" id="6.3.1.20" evidence="3"/>
<evidence type="ECO:0000256" key="2">
    <source>
        <dbReference type="ARBA" id="ARBA00005124"/>
    </source>
</evidence>
<dbReference type="AlphaFoldDB" id="A0A1M6PCR8"/>
<organism evidence="9 10">
    <name type="scientific">Clostridium amylolyticum</name>
    <dbReference type="NCBI Taxonomy" id="1121298"/>
    <lineage>
        <taxon>Bacteria</taxon>
        <taxon>Bacillati</taxon>
        <taxon>Bacillota</taxon>
        <taxon>Clostridia</taxon>
        <taxon>Eubacteriales</taxon>
        <taxon>Clostridiaceae</taxon>
        <taxon>Clostridium</taxon>
    </lineage>
</organism>
<dbReference type="Gene3D" id="3.30.930.10">
    <property type="entry name" value="Bira Bifunctional Protein, Domain 2"/>
    <property type="match status" value="1"/>
</dbReference>
<dbReference type="RefSeq" id="WP_207650323.1">
    <property type="nucleotide sequence ID" value="NZ_FQZO01000015.1"/>
</dbReference>
<dbReference type="GO" id="GO:0017118">
    <property type="term" value="F:lipoyltransferase activity"/>
    <property type="evidence" value="ECO:0007669"/>
    <property type="project" value="TreeGrafter"/>
</dbReference>
<evidence type="ECO:0000256" key="3">
    <source>
        <dbReference type="ARBA" id="ARBA00012367"/>
    </source>
</evidence>
<dbReference type="GO" id="GO:0005737">
    <property type="term" value="C:cytoplasm"/>
    <property type="evidence" value="ECO:0007669"/>
    <property type="project" value="TreeGrafter"/>
</dbReference>
<comment type="catalytic activity">
    <reaction evidence="7">
        <text>L-lysyl-[lipoyl-carrier protein] + (R)-lipoate + ATP = N(6)-[(R)-lipoyl]-L-lysyl-[lipoyl-carrier protein] + AMP + diphosphate + H(+)</text>
        <dbReference type="Rhea" id="RHEA:49288"/>
        <dbReference type="Rhea" id="RHEA-COMP:10500"/>
        <dbReference type="Rhea" id="RHEA-COMP:10502"/>
        <dbReference type="ChEBI" id="CHEBI:15378"/>
        <dbReference type="ChEBI" id="CHEBI:29969"/>
        <dbReference type="ChEBI" id="CHEBI:30616"/>
        <dbReference type="ChEBI" id="CHEBI:33019"/>
        <dbReference type="ChEBI" id="CHEBI:83088"/>
        <dbReference type="ChEBI" id="CHEBI:83099"/>
        <dbReference type="ChEBI" id="CHEBI:456215"/>
        <dbReference type="EC" id="6.3.1.20"/>
    </reaction>
</comment>
<comment type="pathway">
    <text evidence="2">Protein modification; protein lipoylation via exogenous pathway; protein N(6)-(lipoyl)lysine from lipoate: step 1/2.</text>
</comment>
<dbReference type="Pfam" id="PF21948">
    <property type="entry name" value="LplA-B_cat"/>
    <property type="match status" value="1"/>
</dbReference>
<dbReference type="PANTHER" id="PTHR12561:SF3">
    <property type="entry name" value="LIPOYLTRANSFERASE 1, MITOCHONDRIAL"/>
    <property type="match status" value="1"/>
</dbReference>
<evidence type="ECO:0000256" key="6">
    <source>
        <dbReference type="ARBA" id="ARBA00022840"/>
    </source>
</evidence>
<evidence type="ECO:0000256" key="4">
    <source>
        <dbReference type="ARBA" id="ARBA00022598"/>
    </source>
</evidence>
<dbReference type="Proteomes" id="UP000184080">
    <property type="component" value="Unassembled WGS sequence"/>
</dbReference>
<dbReference type="Pfam" id="PF10437">
    <property type="entry name" value="Lip_prot_lig_C"/>
    <property type="match status" value="1"/>
</dbReference>
<evidence type="ECO:0000256" key="5">
    <source>
        <dbReference type="ARBA" id="ARBA00022741"/>
    </source>
</evidence>
<evidence type="ECO:0000313" key="9">
    <source>
        <dbReference type="EMBL" id="SHK05753.1"/>
    </source>
</evidence>
<dbReference type="InterPro" id="IPR019491">
    <property type="entry name" value="Lipoate_protein_ligase_C"/>
</dbReference>
<dbReference type="InterPro" id="IPR045864">
    <property type="entry name" value="aa-tRNA-synth_II/BPL/LPL"/>
</dbReference>
<sequence length="331" mass="37782">MLNKLKAKVVYSNSYDPWFNLALEEYLLNSISEDEVIFYLWQNQNTVVIGNNQNSWKECRIDELNSDDGKLVRRLSGGGAVFHDLGNLNFTFLASNDNFDINKQLHVILHALKDFGINAEFSGRNDIEVFGKKFSGNAFYYGDKGNYHHGTLLVDVNMSKLSKYLKVSESKIKSKGIDSVKARVINLKEINPLLIIEDLKTSLVRSFCEVYSVSPEEYVVDESTEEIKELYEKYSSWNFIYGESPEFDIEYENRFSFGNVQLCLKVNNGTITQCKVFTDALDTIFPTIIETALKGVPFQKEAIIKAIQNTQSKTSSSIIEEFIIKWIGNLI</sequence>